<protein>
    <recommendedName>
        <fullName evidence="1">NGN domain-containing protein</fullName>
    </recommendedName>
</protein>
<dbReference type="InterPro" id="IPR039659">
    <property type="entry name" value="SPT5"/>
</dbReference>
<dbReference type="PANTHER" id="PTHR11125:SF8">
    <property type="entry name" value="PROTEIN RNA-DIRECTED DNA METHYLATION 3"/>
    <property type="match status" value="1"/>
</dbReference>
<dbReference type="InterPro" id="IPR005100">
    <property type="entry name" value="NGN-domain"/>
</dbReference>
<sequence>MELGRNGFWATATWASAYYANLEGETQVVKLHAEFEEMDAFDETQREHMQNIPCMEDIKEFKPKKDSLKQVFFEDDFGPKPEPKVKIEPKTPNIPFFPKEEEMNEEDYAFYGGSNNLESQMHGIFVVGFERHSVFCLMQKCVDLKALGTKLQINSTFSVEHVKGFIFIEAVKQCDINEVVHEYESKRKATVKLVPRIDLQAVAEKFMSNFVCSCKAFGIVIGREKDDRIKVIK</sequence>
<dbReference type="Pfam" id="PF03439">
    <property type="entry name" value="Spt5-NGN"/>
    <property type="match status" value="1"/>
</dbReference>
<gene>
    <name evidence="2" type="ORF">E3N88_38351</name>
</gene>
<keyword evidence="3" id="KW-1185">Reference proteome</keyword>
<dbReference type="GO" id="GO:0003729">
    <property type="term" value="F:mRNA binding"/>
    <property type="evidence" value="ECO:0007669"/>
    <property type="project" value="TreeGrafter"/>
</dbReference>
<dbReference type="GO" id="GO:0032044">
    <property type="term" value="C:DSIF complex"/>
    <property type="evidence" value="ECO:0007669"/>
    <property type="project" value="TreeGrafter"/>
</dbReference>
<dbReference type="Gene3D" id="3.30.70.940">
    <property type="entry name" value="NusG, N-terminal domain"/>
    <property type="match status" value="1"/>
</dbReference>
<dbReference type="Proteomes" id="UP000326396">
    <property type="component" value="Linkage Group LG8"/>
</dbReference>
<dbReference type="InterPro" id="IPR036735">
    <property type="entry name" value="NGN_dom_sf"/>
</dbReference>
<dbReference type="GO" id="GO:0006368">
    <property type="term" value="P:transcription elongation by RNA polymerase II"/>
    <property type="evidence" value="ECO:0007669"/>
    <property type="project" value="TreeGrafter"/>
</dbReference>
<dbReference type="AlphaFoldDB" id="A0A5N6LTS7"/>
<comment type="caution">
    <text evidence="2">The sequence shown here is derived from an EMBL/GenBank/DDBJ whole genome shotgun (WGS) entry which is preliminary data.</text>
</comment>
<dbReference type="GO" id="GO:0032784">
    <property type="term" value="P:regulation of DNA-templated transcription elongation"/>
    <property type="evidence" value="ECO:0007669"/>
    <property type="project" value="InterPro"/>
</dbReference>
<name>A0A5N6LTS7_9ASTR</name>
<feature type="domain" description="NGN" evidence="1">
    <location>
        <begin position="128"/>
        <end position="200"/>
    </location>
</feature>
<evidence type="ECO:0000313" key="2">
    <source>
        <dbReference type="EMBL" id="KAD2804974.1"/>
    </source>
</evidence>
<proteinExistence type="predicted"/>
<reference evidence="2 3" key="1">
    <citation type="submission" date="2019-05" db="EMBL/GenBank/DDBJ databases">
        <title>Mikania micrantha, genome provides insights into the molecular mechanism of rapid growth.</title>
        <authorList>
            <person name="Liu B."/>
        </authorList>
    </citation>
    <scope>NUCLEOTIDE SEQUENCE [LARGE SCALE GENOMIC DNA]</scope>
    <source>
        <strain evidence="2">NLD-2019</strain>
        <tissue evidence="2">Leaf</tissue>
    </source>
</reference>
<dbReference type="PANTHER" id="PTHR11125">
    <property type="entry name" value="SUPPRESSOR OF TY 5"/>
    <property type="match status" value="1"/>
</dbReference>
<dbReference type="GO" id="GO:0006357">
    <property type="term" value="P:regulation of transcription by RNA polymerase II"/>
    <property type="evidence" value="ECO:0007669"/>
    <property type="project" value="InterPro"/>
</dbReference>
<organism evidence="2 3">
    <name type="scientific">Mikania micrantha</name>
    <name type="common">bitter vine</name>
    <dbReference type="NCBI Taxonomy" id="192012"/>
    <lineage>
        <taxon>Eukaryota</taxon>
        <taxon>Viridiplantae</taxon>
        <taxon>Streptophyta</taxon>
        <taxon>Embryophyta</taxon>
        <taxon>Tracheophyta</taxon>
        <taxon>Spermatophyta</taxon>
        <taxon>Magnoliopsida</taxon>
        <taxon>eudicotyledons</taxon>
        <taxon>Gunneridae</taxon>
        <taxon>Pentapetalae</taxon>
        <taxon>asterids</taxon>
        <taxon>campanulids</taxon>
        <taxon>Asterales</taxon>
        <taxon>Asteraceae</taxon>
        <taxon>Asteroideae</taxon>
        <taxon>Heliantheae alliance</taxon>
        <taxon>Eupatorieae</taxon>
        <taxon>Mikania</taxon>
    </lineage>
</organism>
<evidence type="ECO:0000313" key="3">
    <source>
        <dbReference type="Proteomes" id="UP000326396"/>
    </source>
</evidence>
<dbReference type="EMBL" id="SZYD01000018">
    <property type="protein sequence ID" value="KAD2804974.1"/>
    <property type="molecule type" value="Genomic_DNA"/>
</dbReference>
<dbReference type="OrthoDB" id="1705209at2759"/>
<accession>A0A5N6LTS7</accession>
<evidence type="ECO:0000259" key="1">
    <source>
        <dbReference type="Pfam" id="PF03439"/>
    </source>
</evidence>